<dbReference type="PANTHER" id="PTHR30532">
    <property type="entry name" value="IRON III DICITRATE-BINDING PERIPLASMIC PROTEIN"/>
    <property type="match status" value="1"/>
</dbReference>
<comment type="subcellular location">
    <subcellularLocation>
        <location evidence="1">Cell envelope</location>
    </subcellularLocation>
</comment>
<feature type="domain" description="Fe/B12 periplasmic-binding" evidence="7">
    <location>
        <begin position="43"/>
        <end position="304"/>
    </location>
</feature>
<keyword evidence="4" id="KW-0408">Iron</keyword>
<dbReference type="InterPro" id="IPR002491">
    <property type="entry name" value="ABC_transptr_periplasmic_BD"/>
</dbReference>
<evidence type="ECO:0000256" key="5">
    <source>
        <dbReference type="ARBA" id="ARBA00022729"/>
    </source>
</evidence>
<evidence type="ECO:0000256" key="2">
    <source>
        <dbReference type="ARBA" id="ARBA00008814"/>
    </source>
</evidence>
<keyword evidence="4" id="KW-0410">Iron transport</keyword>
<sequence length="304" mass="33288">MKKILSALAVALCGLLSVTTAIATDITVKNAAGEQVVPQNPQKVVVLDLAAADTIRALGEKDKIVGITNGIYTPQYLQEFNDAKYTNVGTMPEPSFEKINELAPDLIVAGSRQLKVFDRLKEIAPVFIVQNDYNNFYQGIEQNVTALGQIFNKEAEAQSKLAALNDKVTELQKLTKDKTALVILVNESNISAYGDTSRYSLVYQKFGFTPVDKNIKSSTHGMKVGFEYVLEQNPDYLLVVDRTSAITEKAGNAQKVLNNEIINQTKAAKNGNIVYLQPANWYLAFGGLEGTEMMAAEIENAVTK</sequence>
<gene>
    <name evidence="8" type="ORF">EDC44_11718</name>
</gene>
<dbReference type="InterPro" id="IPR051313">
    <property type="entry name" value="Bact_iron-sidero_bind"/>
</dbReference>
<evidence type="ECO:0000313" key="9">
    <source>
        <dbReference type="Proteomes" id="UP000295763"/>
    </source>
</evidence>
<dbReference type="InterPro" id="IPR033870">
    <property type="entry name" value="FatB"/>
</dbReference>
<feature type="signal peptide" evidence="6">
    <location>
        <begin position="1"/>
        <end position="23"/>
    </location>
</feature>
<evidence type="ECO:0000256" key="1">
    <source>
        <dbReference type="ARBA" id="ARBA00004196"/>
    </source>
</evidence>
<dbReference type="OrthoDB" id="63946at2"/>
<keyword evidence="4" id="KW-0406">Ion transport</keyword>
<dbReference type="RefSeq" id="WP_131977412.1">
    <property type="nucleotide sequence ID" value="NZ_SLYB01000017.1"/>
</dbReference>
<dbReference type="Proteomes" id="UP000295763">
    <property type="component" value="Unassembled WGS sequence"/>
</dbReference>
<dbReference type="GO" id="GO:0030288">
    <property type="term" value="C:outer membrane-bounded periplasmic space"/>
    <property type="evidence" value="ECO:0007669"/>
    <property type="project" value="TreeGrafter"/>
</dbReference>
<evidence type="ECO:0000313" key="8">
    <source>
        <dbReference type="EMBL" id="TCP93518.1"/>
    </source>
</evidence>
<dbReference type="Pfam" id="PF01497">
    <property type="entry name" value="Peripla_BP_2"/>
    <property type="match status" value="1"/>
</dbReference>
<reference evidence="8 9" key="1">
    <citation type="submission" date="2019-03" db="EMBL/GenBank/DDBJ databases">
        <title>Genomic Encyclopedia of Type Strains, Phase IV (KMG-IV): sequencing the most valuable type-strain genomes for metagenomic binning, comparative biology and taxonomic classification.</title>
        <authorList>
            <person name="Goeker M."/>
        </authorList>
    </citation>
    <scope>NUCLEOTIDE SEQUENCE [LARGE SCALE GENOMIC DNA]</scope>
    <source>
        <strain evidence="8 9">DSM 28404</strain>
    </source>
</reference>
<dbReference type="GO" id="GO:1901678">
    <property type="term" value="P:iron coordination entity transport"/>
    <property type="evidence" value="ECO:0007669"/>
    <property type="project" value="UniProtKB-ARBA"/>
</dbReference>
<proteinExistence type="inferred from homology"/>
<evidence type="ECO:0000259" key="7">
    <source>
        <dbReference type="PROSITE" id="PS50983"/>
    </source>
</evidence>
<evidence type="ECO:0000256" key="3">
    <source>
        <dbReference type="ARBA" id="ARBA00022448"/>
    </source>
</evidence>
<dbReference type="PANTHER" id="PTHR30532:SF28">
    <property type="entry name" value="PETROBACTIN-BINDING PROTEIN YCLQ"/>
    <property type="match status" value="1"/>
</dbReference>
<evidence type="ECO:0000256" key="4">
    <source>
        <dbReference type="ARBA" id="ARBA00022496"/>
    </source>
</evidence>
<organism evidence="8 9">
    <name type="scientific">Cricetibacter osteomyelitidis</name>
    <dbReference type="NCBI Taxonomy" id="1521931"/>
    <lineage>
        <taxon>Bacteria</taxon>
        <taxon>Pseudomonadati</taxon>
        <taxon>Pseudomonadota</taxon>
        <taxon>Gammaproteobacteria</taxon>
        <taxon>Pasteurellales</taxon>
        <taxon>Pasteurellaceae</taxon>
        <taxon>Cricetibacter</taxon>
    </lineage>
</organism>
<protein>
    <submittedName>
        <fullName evidence="8">Iron complex transport system substrate-binding protein</fullName>
    </submittedName>
</protein>
<accession>A0A4R2T8K6</accession>
<dbReference type="PROSITE" id="PS50983">
    <property type="entry name" value="FE_B12_PBP"/>
    <property type="match status" value="1"/>
</dbReference>
<name>A0A4R2T8K6_9PAST</name>
<keyword evidence="3" id="KW-0813">Transport</keyword>
<comment type="caution">
    <text evidence="8">The sequence shown here is derived from an EMBL/GenBank/DDBJ whole genome shotgun (WGS) entry which is preliminary data.</text>
</comment>
<dbReference type="SUPFAM" id="SSF53807">
    <property type="entry name" value="Helical backbone' metal receptor"/>
    <property type="match status" value="1"/>
</dbReference>
<dbReference type="CDD" id="cd01140">
    <property type="entry name" value="FatB"/>
    <property type="match status" value="1"/>
</dbReference>
<keyword evidence="5 6" id="KW-0732">Signal</keyword>
<keyword evidence="9" id="KW-1185">Reference proteome</keyword>
<dbReference type="AlphaFoldDB" id="A0A4R2T8K6"/>
<evidence type="ECO:0000256" key="6">
    <source>
        <dbReference type="SAM" id="SignalP"/>
    </source>
</evidence>
<dbReference type="Gene3D" id="3.40.50.1980">
    <property type="entry name" value="Nitrogenase molybdenum iron protein domain"/>
    <property type="match status" value="2"/>
</dbReference>
<comment type="similarity">
    <text evidence="2">Belongs to the bacterial solute-binding protein 8 family.</text>
</comment>
<dbReference type="EMBL" id="SLYB01000017">
    <property type="protein sequence ID" value="TCP93518.1"/>
    <property type="molecule type" value="Genomic_DNA"/>
</dbReference>
<feature type="chain" id="PRO_5020395735" evidence="6">
    <location>
        <begin position="24"/>
        <end position="304"/>
    </location>
</feature>